<dbReference type="Gene3D" id="3.40.50.150">
    <property type="entry name" value="Vaccinia Virus protein VP39"/>
    <property type="match status" value="1"/>
</dbReference>
<dbReference type="EMBL" id="CP063458">
    <property type="protein sequence ID" value="QOV88130.1"/>
    <property type="molecule type" value="Genomic_DNA"/>
</dbReference>
<dbReference type="SUPFAM" id="SSF81799">
    <property type="entry name" value="Putative methyltransferase TM0872, insert domain"/>
    <property type="match status" value="1"/>
</dbReference>
<keyword evidence="2 6" id="KW-0698">rRNA processing</keyword>
<evidence type="ECO:0000313" key="8">
    <source>
        <dbReference type="Proteomes" id="UP000593765"/>
    </source>
</evidence>
<sequence length="315" mass="34403">MPQDRIAPTVTYDRLHIPVLLEPVLTAINPRPGQTIVDCTTGLGGHASALLRKVSPGGRLIGIDFDPANLELARPRLEEVLRVSPGGAFELFQNNFAALPTVLRQAGVEHVDAVLADVGVASTQIDNPERGFSYRHKGPLDMRMDPTRGQPASALVNRLSERELSQAFLDLGDETDALAIAAAIVEYRKSQPIENTQQLTAIVCRARDFTLQRAAGAKLHPAARTFQALRILVNRELANLDRLLAVLPDVLRPGGIAAIISFHSGEDRRVKDAFRDGLRAGIYQDASDDPIIADEAEQRSNARARSAKLRWARRA</sequence>
<dbReference type="InterPro" id="IPR023397">
    <property type="entry name" value="SAM-dep_MeTrfase_MraW_recog"/>
</dbReference>
<feature type="binding site" evidence="6">
    <location>
        <position position="124"/>
    </location>
    <ligand>
        <name>S-adenosyl-L-methionine</name>
        <dbReference type="ChEBI" id="CHEBI:59789"/>
    </ligand>
</feature>
<feature type="binding site" evidence="6">
    <location>
        <position position="96"/>
    </location>
    <ligand>
        <name>S-adenosyl-L-methionine</name>
        <dbReference type="ChEBI" id="CHEBI:59789"/>
    </ligand>
</feature>
<dbReference type="NCBIfam" id="TIGR00006">
    <property type="entry name" value="16S rRNA (cytosine(1402)-N(4))-methyltransferase RsmH"/>
    <property type="match status" value="1"/>
</dbReference>
<keyword evidence="5 6" id="KW-0949">S-adenosyl-L-methionine</keyword>
<comment type="similarity">
    <text evidence="1 6">Belongs to the methyltransferase superfamily. RsmH family.</text>
</comment>
<keyword evidence="3 6" id="KW-0489">Methyltransferase</keyword>
<keyword evidence="8" id="KW-1185">Reference proteome</keyword>
<dbReference type="PANTHER" id="PTHR11265:SF0">
    <property type="entry name" value="12S RRNA N4-METHYLCYTIDINE METHYLTRANSFERASE"/>
    <property type="match status" value="1"/>
</dbReference>
<dbReference type="PIRSF" id="PIRSF004486">
    <property type="entry name" value="MraW"/>
    <property type="match status" value="1"/>
</dbReference>
<dbReference type="GO" id="GO:0005737">
    <property type="term" value="C:cytoplasm"/>
    <property type="evidence" value="ECO:0007669"/>
    <property type="project" value="UniProtKB-SubCell"/>
</dbReference>
<dbReference type="HAMAP" id="MF_01007">
    <property type="entry name" value="16SrRNA_methyltr_H"/>
    <property type="match status" value="1"/>
</dbReference>
<protein>
    <recommendedName>
        <fullName evidence="6">Ribosomal RNA small subunit methyltransferase H</fullName>
        <ecNumber evidence="6">2.1.1.199</ecNumber>
    </recommendedName>
    <alternativeName>
        <fullName evidence="6">16S rRNA m(4)C1402 methyltransferase</fullName>
    </alternativeName>
    <alternativeName>
        <fullName evidence="6">rRNA (cytosine-N(4)-)-methyltransferase RsmH</fullName>
    </alternativeName>
</protein>
<dbReference type="Gene3D" id="1.10.150.170">
    <property type="entry name" value="Putative methyltransferase TM0872, insert domain"/>
    <property type="match status" value="1"/>
</dbReference>
<gene>
    <name evidence="6 7" type="primary">rsmH</name>
    <name evidence="7" type="ORF">IPV69_17940</name>
</gene>
<accession>A0A7M2WUC0</accession>
<dbReference type="InterPro" id="IPR029063">
    <property type="entry name" value="SAM-dependent_MTases_sf"/>
</dbReference>
<reference evidence="7 8" key="1">
    <citation type="submission" date="2020-10" db="EMBL/GenBank/DDBJ databases">
        <title>Wide distribution of Phycisphaera-like planctomycetes from WD2101 soil group in peatlands and genome analysis of the first cultivated representative.</title>
        <authorList>
            <person name="Dedysh S.N."/>
            <person name="Beletsky A.V."/>
            <person name="Ivanova A."/>
            <person name="Kulichevskaya I.S."/>
            <person name="Suzina N.E."/>
            <person name="Philippov D.A."/>
            <person name="Rakitin A.L."/>
            <person name="Mardanov A.V."/>
            <person name="Ravin N.V."/>
        </authorList>
    </citation>
    <scope>NUCLEOTIDE SEQUENCE [LARGE SCALE GENOMIC DNA]</scope>
    <source>
        <strain evidence="7 8">M1803</strain>
    </source>
</reference>
<keyword evidence="4 6" id="KW-0808">Transferase</keyword>
<dbReference type="GO" id="GO:0070475">
    <property type="term" value="P:rRNA base methylation"/>
    <property type="evidence" value="ECO:0007669"/>
    <property type="project" value="UniProtKB-UniRule"/>
</dbReference>
<dbReference type="SUPFAM" id="SSF53335">
    <property type="entry name" value="S-adenosyl-L-methionine-dependent methyltransferases"/>
    <property type="match status" value="1"/>
</dbReference>
<evidence type="ECO:0000256" key="4">
    <source>
        <dbReference type="ARBA" id="ARBA00022679"/>
    </source>
</evidence>
<dbReference type="PANTHER" id="PTHR11265">
    <property type="entry name" value="S-ADENOSYL-METHYLTRANSFERASE MRAW"/>
    <property type="match status" value="1"/>
</dbReference>
<dbReference type="KEGG" id="hbs:IPV69_17940"/>
<evidence type="ECO:0000256" key="1">
    <source>
        <dbReference type="ARBA" id="ARBA00010396"/>
    </source>
</evidence>
<feature type="binding site" evidence="6">
    <location>
        <begin position="44"/>
        <end position="46"/>
    </location>
    <ligand>
        <name>S-adenosyl-L-methionine</name>
        <dbReference type="ChEBI" id="CHEBI:59789"/>
    </ligand>
</feature>
<feature type="binding site" evidence="6">
    <location>
        <position position="64"/>
    </location>
    <ligand>
        <name>S-adenosyl-L-methionine</name>
        <dbReference type="ChEBI" id="CHEBI:59789"/>
    </ligand>
</feature>
<comment type="subcellular location">
    <subcellularLocation>
        <location evidence="6">Cytoplasm</location>
    </subcellularLocation>
</comment>
<comment type="catalytic activity">
    <reaction evidence="6">
        <text>cytidine(1402) in 16S rRNA + S-adenosyl-L-methionine = N(4)-methylcytidine(1402) in 16S rRNA + S-adenosyl-L-homocysteine + H(+)</text>
        <dbReference type="Rhea" id="RHEA:42928"/>
        <dbReference type="Rhea" id="RHEA-COMP:10286"/>
        <dbReference type="Rhea" id="RHEA-COMP:10287"/>
        <dbReference type="ChEBI" id="CHEBI:15378"/>
        <dbReference type="ChEBI" id="CHEBI:57856"/>
        <dbReference type="ChEBI" id="CHEBI:59789"/>
        <dbReference type="ChEBI" id="CHEBI:74506"/>
        <dbReference type="ChEBI" id="CHEBI:82748"/>
        <dbReference type="EC" id="2.1.1.199"/>
    </reaction>
</comment>
<evidence type="ECO:0000313" key="7">
    <source>
        <dbReference type="EMBL" id="QOV88130.1"/>
    </source>
</evidence>
<dbReference type="AlphaFoldDB" id="A0A7M2WUC0"/>
<organism evidence="7 8">
    <name type="scientific">Humisphaera borealis</name>
    <dbReference type="NCBI Taxonomy" id="2807512"/>
    <lineage>
        <taxon>Bacteria</taxon>
        <taxon>Pseudomonadati</taxon>
        <taxon>Planctomycetota</taxon>
        <taxon>Phycisphaerae</taxon>
        <taxon>Tepidisphaerales</taxon>
        <taxon>Tepidisphaeraceae</taxon>
        <taxon>Humisphaera</taxon>
    </lineage>
</organism>
<keyword evidence="6" id="KW-0963">Cytoplasm</keyword>
<evidence type="ECO:0000256" key="6">
    <source>
        <dbReference type="HAMAP-Rule" id="MF_01007"/>
    </source>
</evidence>
<feature type="binding site" evidence="6">
    <location>
        <position position="117"/>
    </location>
    <ligand>
        <name>S-adenosyl-L-methionine</name>
        <dbReference type="ChEBI" id="CHEBI:59789"/>
    </ligand>
</feature>
<dbReference type="EC" id="2.1.1.199" evidence="6"/>
<dbReference type="Proteomes" id="UP000593765">
    <property type="component" value="Chromosome"/>
</dbReference>
<comment type="function">
    <text evidence="6">Specifically methylates the N4 position of cytidine in position 1402 (C1402) of 16S rRNA.</text>
</comment>
<dbReference type="Pfam" id="PF01795">
    <property type="entry name" value="Methyltransf_5"/>
    <property type="match status" value="1"/>
</dbReference>
<evidence type="ECO:0000256" key="2">
    <source>
        <dbReference type="ARBA" id="ARBA00022552"/>
    </source>
</evidence>
<evidence type="ECO:0000256" key="3">
    <source>
        <dbReference type="ARBA" id="ARBA00022603"/>
    </source>
</evidence>
<dbReference type="GO" id="GO:0071424">
    <property type="term" value="F:rRNA (cytosine-N4-)-methyltransferase activity"/>
    <property type="evidence" value="ECO:0007669"/>
    <property type="project" value="UniProtKB-UniRule"/>
</dbReference>
<name>A0A7M2WUC0_9BACT</name>
<proteinExistence type="inferred from homology"/>
<dbReference type="InterPro" id="IPR002903">
    <property type="entry name" value="RsmH"/>
</dbReference>
<evidence type="ECO:0000256" key="5">
    <source>
        <dbReference type="ARBA" id="ARBA00022691"/>
    </source>
</evidence>